<dbReference type="KEGG" id="clt:CM240_0883"/>
<organism evidence="1 2">
    <name type="scientific">Clostridium bornimense</name>
    <dbReference type="NCBI Taxonomy" id="1216932"/>
    <lineage>
        <taxon>Bacteria</taxon>
        <taxon>Bacillati</taxon>
        <taxon>Bacillota</taxon>
        <taxon>Clostridia</taxon>
        <taxon>Eubacteriales</taxon>
        <taxon>Clostridiaceae</taxon>
        <taxon>Clostridium</taxon>
    </lineage>
</organism>
<sequence>MIINKDNEESGDNLVNSRDRRECYMDIGSLSMAMSQSSLNTAVQLSVLKLGMNSSEELMNNMQEMMEDVVVDPNVGQNLDITV</sequence>
<evidence type="ECO:0000313" key="1">
    <source>
        <dbReference type="EMBL" id="CDM68047.1"/>
    </source>
</evidence>
<reference evidence="1 2" key="1">
    <citation type="submission" date="2013-11" db="EMBL/GenBank/DDBJ databases">
        <title>Complete genome sequence of Clostridum sp. M2/40.</title>
        <authorList>
            <person name="Wibberg D."/>
            <person name="Puehler A."/>
            <person name="Schlueter A."/>
        </authorList>
    </citation>
    <scope>NUCLEOTIDE SEQUENCE [LARGE SCALE GENOMIC DNA]</scope>
    <source>
        <strain evidence="2">M2/40</strain>
    </source>
</reference>
<dbReference type="Pfam" id="PF14070">
    <property type="entry name" value="YjfB_motility"/>
    <property type="match status" value="1"/>
</dbReference>
<protein>
    <recommendedName>
        <fullName evidence="3">Motility protein</fullName>
    </recommendedName>
</protein>
<keyword evidence="2" id="KW-1185">Reference proteome</keyword>
<name>W6S183_9CLOT</name>
<accession>W6S183</accession>
<dbReference type="STRING" id="1216932.CM240_0883"/>
<dbReference type="AlphaFoldDB" id="W6S183"/>
<dbReference type="InterPro" id="IPR025906">
    <property type="entry name" value="YjfB_motility"/>
</dbReference>
<dbReference type="EMBL" id="HG917868">
    <property type="protein sequence ID" value="CDM68047.1"/>
    <property type="molecule type" value="Genomic_DNA"/>
</dbReference>
<dbReference type="PATRIC" id="fig|1216932.3.peg.870"/>
<evidence type="ECO:0008006" key="3">
    <source>
        <dbReference type="Google" id="ProtNLM"/>
    </source>
</evidence>
<dbReference type="Proteomes" id="UP000019426">
    <property type="component" value="Chromosome M2/40_rep1"/>
</dbReference>
<dbReference type="HOGENOM" id="CLU_189781_4_0_9"/>
<gene>
    <name evidence="1" type="ORF">CM240_0883</name>
</gene>
<evidence type="ECO:0000313" key="2">
    <source>
        <dbReference type="Proteomes" id="UP000019426"/>
    </source>
</evidence>
<proteinExistence type="predicted"/>